<reference evidence="9" key="1">
    <citation type="submission" date="2018-02" db="EMBL/GenBank/DDBJ databases">
        <title>Genome sequence of Desulfocucumis palustris strain NAW-5.</title>
        <authorList>
            <person name="Watanabe M."/>
            <person name="Kojima H."/>
            <person name="Fukui M."/>
        </authorList>
    </citation>
    <scope>NUCLEOTIDE SEQUENCE [LARGE SCALE GENOMIC DNA]</scope>
    <source>
        <strain evidence="9">NAW-5</strain>
    </source>
</reference>
<evidence type="ECO:0000259" key="7">
    <source>
        <dbReference type="Pfam" id="PF14821"/>
    </source>
</evidence>
<dbReference type="EC" id="4.2.3.1" evidence="4"/>
<dbReference type="InterPro" id="IPR001926">
    <property type="entry name" value="TrpB-like_PALP"/>
</dbReference>
<feature type="domain" description="Tryptophan synthase beta chain-like PALP" evidence="6">
    <location>
        <begin position="93"/>
        <end position="329"/>
    </location>
</feature>
<dbReference type="OrthoDB" id="9763107at2"/>
<dbReference type="Gene3D" id="3.40.50.1100">
    <property type="match status" value="2"/>
</dbReference>
<dbReference type="GO" id="GO:0004795">
    <property type="term" value="F:threonine synthase activity"/>
    <property type="evidence" value="ECO:0007669"/>
    <property type="project" value="UniProtKB-UniRule"/>
</dbReference>
<comment type="caution">
    <text evidence="8">The sequence shown here is derived from an EMBL/GenBank/DDBJ whole genome shotgun (WGS) entry which is preliminary data.</text>
</comment>
<dbReference type="NCBIfam" id="TIGR00260">
    <property type="entry name" value="thrC"/>
    <property type="match status" value="1"/>
</dbReference>
<comment type="cofactor">
    <cofactor evidence="1 5">
        <name>pyridoxal 5'-phosphate</name>
        <dbReference type="ChEBI" id="CHEBI:597326"/>
    </cofactor>
</comment>
<evidence type="ECO:0000313" key="8">
    <source>
        <dbReference type="EMBL" id="GBF34606.1"/>
    </source>
</evidence>
<dbReference type="Pfam" id="PF24857">
    <property type="entry name" value="THR4_C"/>
    <property type="match status" value="1"/>
</dbReference>
<dbReference type="Proteomes" id="UP000239549">
    <property type="component" value="Unassembled WGS sequence"/>
</dbReference>
<feature type="modified residue" description="N6-(pyridoxal phosphate)lysine" evidence="5">
    <location>
        <position position="113"/>
    </location>
</feature>
<dbReference type="InterPro" id="IPR004450">
    <property type="entry name" value="Thr_synthase-like"/>
</dbReference>
<keyword evidence="3 5" id="KW-0663">Pyridoxal phosphate</keyword>
<proteinExistence type="inferred from homology"/>
<accession>A0A2L2XK03</accession>
<protein>
    <recommendedName>
        <fullName evidence="4">Threonine synthase</fullName>
        <ecNumber evidence="4">4.2.3.1</ecNumber>
    </recommendedName>
</protein>
<comment type="similarity">
    <text evidence="2">Belongs to the threonine synthase family.</text>
</comment>
<dbReference type="PANTHER" id="PTHR43515:SF1">
    <property type="entry name" value="THREONINE SYNTHASE-LIKE 1"/>
    <property type="match status" value="1"/>
</dbReference>
<dbReference type="Pfam" id="PF14821">
    <property type="entry name" value="Thr_synth_N"/>
    <property type="match status" value="1"/>
</dbReference>
<dbReference type="SUPFAM" id="SSF53686">
    <property type="entry name" value="Tryptophan synthase beta subunit-like PLP-dependent enzymes"/>
    <property type="match status" value="1"/>
</dbReference>
<dbReference type="Gene3D" id="3.90.1380.10">
    <property type="entry name" value="Threonine synthase, N-terminal domain"/>
    <property type="match status" value="1"/>
</dbReference>
<sequence>MFYVSTRGNQPAVSSAEAIKMGISPDGGLFVPDAPVTVGPDVMRKMKDMTYRDRAAEILRLYLTDFTAAELEECTGGAYNTTNYDVEEIAPVKELESGTYVLELWHGPTCAFKDMALQILPRFLPRAAAKTGEKGEIVILVATSGDTGKAALEGFKDVPGTRIFVFFPDQGVSQVQRLQMITQEGGNVGVASVRGNFDDAQSGVKAIFTDPEMNRMVGEKGFRFSSANSINWGRLAPQIVYYFSAYLDLLKEGKLSGGEPVNFVVPTGNFGNILAGFYASEAGLPVNRLICAANENNVLTDFIRTGVYDRNRRFVKTISPSMDILISSNLERLLYELTGRDTASVRGWMQDLKENGVYRVGREIYSRLQSLFWSDFSDDRETMAAIRDTYESTGYVADTHTAVGLDVYKKYVEQTGDRTKTVIVSTASPFKFNASVVKALLGEEAVAGKNEFELLKVLAQVSLMEIPAGLRGLERRPVLHQRVVAGEEMPRAVLDFLGI</sequence>
<dbReference type="InterPro" id="IPR037158">
    <property type="entry name" value="Thr_synth_N_sf"/>
</dbReference>
<dbReference type="InterPro" id="IPR029144">
    <property type="entry name" value="Thr_synth_N"/>
</dbReference>
<evidence type="ECO:0000256" key="2">
    <source>
        <dbReference type="ARBA" id="ARBA00005517"/>
    </source>
</evidence>
<name>A0A2L2XK03_9FIRM</name>
<evidence type="ECO:0000256" key="4">
    <source>
        <dbReference type="NCBIfam" id="TIGR00260"/>
    </source>
</evidence>
<evidence type="ECO:0000256" key="5">
    <source>
        <dbReference type="PIRSR" id="PIRSR604450-51"/>
    </source>
</evidence>
<evidence type="ECO:0000313" key="9">
    <source>
        <dbReference type="Proteomes" id="UP000239549"/>
    </source>
</evidence>
<dbReference type="GO" id="GO:0009088">
    <property type="term" value="P:threonine biosynthetic process"/>
    <property type="evidence" value="ECO:0007669"/>
    <property type="project" value="UniProtKB-UniRule"/>
</dbReference>
<dbReference type="Pfam" id="PF00291">
    <property type="entry name" value="PALP"/>
    <property type="match status" value="1"/>
</dbReference>
<gene>
    <name evidence="8" type="ORF">DCCM_3725</name>
</gene>
<dbReference type="CDD" id="cd01560">
    <property type="entry name" value="Thr-synth_2"/>
    <property type="match status" value="1"/>
</dbReference>
<feature type="domain" description="Threonine synthase N-terminal" evidence="7">
    <location>
        <begin position="3"/>
        <end position="79"/>
    </location>
</feature>
<dbReference type="AlphaFoldDB" id="A0A2L2XK03"/>
<organism evidence="8 9">
    <name type="scientific">Desulfocucumis palustris</name>
    <dbReference type="NCBI Taxonomy" id="1898651"/>
    <lineage>
        <taxon>Bacteria</taxon>
        <taxon>Bacillati</taxon>
        <taxon>Bacillota</taxon>
        <taxon>Clostridia</taxon>
        <taxon>Eubacteriales</taxon>
        <taxon>Desulfocucumaceae</taxon>
        <taxon>Desulfocucumis</taxon>
    </lineage>
</organism>
<evidence type="ECO:0000259" key="6">
    <source>
        <dbReference type="Pfam" id="PF00291"/>
    </source>
</evidence>
<dbReference type="RefSeq" id="WP_104372828.1">
    <property type="nucleotide sequence ID" value="NZ_BFAV01000142.1"/>
</dbReference>
<dbReference type="InterPro" id="IPR036052">
    <property type="entry name" value="TrpB-like_PALP_sf"/>
</dbReference>
<keyword evidence="9" id="KW-1185">Reference proteome</keyword>
<dbReference type="EMBL" id="BFAV01000142">
    <property type="protein sequence ID" value="GBF34606.1"/>
    <property type="molecule type" value="Genomic_DNA"/>
</dbReference>
<evidence type="ECO:0000256" key="3">
    <source>
        <dbReference type="ARBA" id="ARBA00022898"/>
    </source>
</evidence>
<evidence type="ECO:0000256" key="1">
    <source>
        <dbReference type="ARBA" id="ARBA00001933"/>
    </source>
</evidence>
<dbReference type="GO" id="GO:0005737">
    <property type="term" value="C:cytoplasm"/>
    <property type="evidence" value="ECO:0007669"/>
    <property type="project" value="TreeGrafter"/>
</dbReference>
<dbReference type="PANTHER" id="PTHR43515">
    <property type="entry name" value="THREONINE SYNTHASE-LIKE 1"/>
    <property type="match status" value="1"/>
</dbReference>